<dbReference type="PANTHER" id="PTHR42916">
    <property type="entry name" value="2-SUCCINYL-5-ENOLPYRUVYL-6-HYDROXY-3-CYCLOHEXENE-1-CARBOXYLATE SYNTHASE"/>
    <property type="match status" value="1"/>
</dbReference>
<evidence type="ECO:0000313" key="10">
    <source>
        <dbReference type="Proteomes" id="UP000635885"/>
    </source>
</evidence>
<dbReference type="PANTHER" id="PTHR42916:SF1">
    <property type="entry name" value="PROTEIN PHYLLO, CHLOROPLASTIC"/>
    <property type="match status" value="1"/>
</dbReference>
<dbReference type="HAMAP" id="MF_01659">
    <property type="entry name" value="MenD"/>
    <property type="match status" value="1"/>
</dbReference>
<dbReference type="Gene3D" id="3.40.50.1220">
    <property type="entry name" value="TPP-binding domain"/>
    <property type="match status" value="1"/>
</dbReference>
<comment type="catalytic activity">
    <reaction evidence="6">
        <text>isochorismate + 2-oxoglutarate + H(+) = 5-enolpyruvoyl-6-hydroxy-2-succinyl-cyclohex-3-ene-1-carboxylate + CO2</text>
        <dbReference type="Rhea" id="RHEA:25593"/>
        <dbReference type="ChEBI" id="CHEBI:15378"/>
        <dbReference type="ChEBI" id="CHEBI:16526"/>
        <dbReference type="ChEBI" id="CHEBI:16810"/>
        <dbReference type="ChEBI" id="CHEBI:29780"/>
        <dbReference type="ChEBI" id="CHEBI:58818"/>
        <dbReference type="EC" id="2.2.1.9"/>
    </reaction>
</comment>
<name>A0ABQ1M7Y5_9BACT</name>
<dbReference type="InterPro" id="IPR019796">
    <property type="entry name" value="G6P_DH_AS"/>
</dbReference>
<keyword evidence="1 6" id="KW-0808">Transferase</keyword>
<dbReference type="InterPro" id="IPR004433">
    <property type="entry name" value="MenaQ_synth_MenD"/>
</dbReference>
<comment type="cofactor">
    <cofactor evidence="6">
        <name>Mg(2+)</name>
        <dbReference type="ChEBI" id="CHEBI:18420"/>
    </cofactor>
    <cofactor evidence="6">
        <name>Mn(2+)</name>
        <dbReference type="ChEBI" id="CHEBI:29035"/>
    </cofactor>
</comment>
<comment type="pathway">
    <text evidence="6">Quinol/quinone metabolism; 1,4-dihydroxy-2-naphthoate biosynthesis; 1,4-dihydroxy-2-naphthoate from chorismate: step 2/7.</text>
</comment>
<comment type="subunit">
    <text evidence="6">Homodimer.</text>
</comment>
<evidence type="ECO:0000259" key="8">
    <source>
        <dbReference type="Pfam" id="PF16582"/>
    </source>
</evidence>
<dbReference type="Gene3D" id="3.40.50.970">
    <property type="match status" value="2"/>
</dbReference>
<dbReference type="InterPro" id="IPR032264">
    <property type="entry name" value="MenD_middle"/>
</dbReference>
<dbReference type="Pfam" id="PF02776">
    <property type="entry name" value="TPP_enzyme_N"/>
    <property type="match status" value="1"/>
</dbReference>
<keyword evidence="3 6" id="KW-0460">Magnesium</keyword>
<keyword evidence="10" id="KW-1185">Reference proteome</keyword>
<keyword evidence="4 6" id="KW-0786">Thiamine pyrophosphate</keyword>
<keyword evidence="6" id="KW-0474">Menaquinone biosynthesis</keyword>
<accession>A0ABQ1M7Y5</accession>
<dbReference type="InterPro" id="IPR012001">
    <property type="entry name" value="Thiamin_PyroP_enz_TPP-bd_dom"/>
</dbReference>
<sequence>MILEPIINLVELCAQKGVNHAILSPGSRCAPITLAFVRHSEIHSRTISDERSAAFIALGMAQQYESPVALVCTSGSAAYNYAPAVAEAFFQQIPLLVITADRPPEWIDQWDGQTIRQTDIYGKHVKGSFTFPDEYTHPDKIWHANRITNDAINLAMQYPPGPVHINIPLREPFYPEKNESFAFNSKVKNIEILQGSASLSDDSKQKIASKLKIFNRILIVPGQQRPNEKLEKVLNIITKAGNAVVITDTISNLQSEETVNFHDHFLGKEQIEEKLQPDLILSFGKSIISKNLKLFLRKSKAEHWHIQEAGQSPDTYQSLTQTIHCTAIEFLNFAESHFQSNLEFVSNWKSIDQSIKNSLPNLLSNAEFGEYSAISRVLKAIPDQSKLHLANSMTVRYVNFLGARRQEVICNRGTSGIDGSNSTAVGCAMTTKESVTLITGDLAFFYDRNAFWHNYDTPNLRIILLNNHAGGIFRLIDGPAKQPELEEFFETTQALNASNLCKEFDFDYNLVHDEEGLDLALEDFYKSSLRPKLIEIKSNSSKNAEILKHIKAEISKKLENF</sequence>
<evidence type="ECO:0000256" key="1">
    <source>
        <dbReference type="ARBA" id="ARBA00022679"/>
    </source>
</evidence>
<dbReference type="CDD" id="cd07037">
    <property type="entry name" value="TPP_PYR_MenD"/>
    <property type="match status" value="1"/>
</dbReference>
<evidence type="ECO:0000256" key="6">
    <source>
        <dbReference type="HAMAP-Rule" id="MF_01659"/>
    </source>
</evidence>
<evidence type="ECO:0000256" key="3">
    <source>
        <dbReference type="ARBA" id="ARBA00022842"/>
    </source>
</evidence>
<dbReference type="PROSITE" id="PS00069">
    <property type="entry name" value="G6P_DEHYDROGENASE"/>
    <property type="match status" value="1"/>
</dbReference>
<protein>
    <recommendedName>
        <fullName evidence="6">2-succinyl-5-enolpyruvyl-6-hydroxy-3-cyclohexene-1-carboxylate synthase</fullName>
        <shortName evidence="6">SEPHCHC synthase</shortName>
        <ecNumber evidence="6">2.2.1.9</ecNumber>
    </recommendedName>
    <alternativeName>
        <fullName evidence="6">Menaquinone biosynthesis protein MenD</fullName>
    </alternativeName>
</protein>
<keyword evidence="5 6" id="KW-0464">Manganese</keyword>
<dbReference type="NCBIfam" id="TIGR00173">
    <property type="entry name" value="menD"/>
    <property type="match status" value="1"/>
</dbReference>
<dbReference type="RefSeq" id="WP_188441043.1">
    <property type="nucleotide sequence ID" value="NZ_BMFD01000004.1"/>
</dbReference>
<keyword evidence="2 6" id="KW-0479">Metal-binding</keyword>
<evidence type="ECO:0000313" key="9">
    <source>
        <dbReference type="EMBL" id="GGC35977.1"/>
    </source>
</evidence>
<evidence type="ECO:0000256" key="2">
    <source>
        <dbReference type="ARBA" id="ARBA00022723"/>
    </source>
</evidence>
<proteinExistence type="inferred from homology"/>
<organism evidence="9 10">
    <name type="scientific">Belliella aquatica</name>
    <dbReference type="NCBI Taxonomy" id="1323734"/>
    <lineage>
        <taxon>Bacteria</taxon>
        <taxon>Pseudomonadati</taxon>
        <taxon>Bacteroidota</taxon>
        <taxon>Cytophagia</taxon>
        <taxon>Cytophagales</taxon>
        <taxon>Cyclobacteriaceae</taxon>
        <taxon>Belliella</taxon>
    </lineage>
</organism>
<feature type="domain" description="Menaquinone biosynthesis protein MenD middle" evidence="8">
    <location>
        <begin position="218"/>
        <end position="388"/>
    </location>
</feature>
<evidence type="ECO:0000256" key="4">
    <source>
        <dbReference type="ARBA" id="ARBA00023052"/>
    </source>
</evidence>
<evidence type="ECO:0000256" key="5">
    <source>
        <dbReference type="ARBA" id="ARBA00023211"/>
    </source>
</evidence>
<feature type="domain" description="Thiamine pyrophosphate enzyme N-terminal TPP-binding" evidence="7">
    <location>
        <begin position="9"/>
        <end position="115"/>
    </location>
</feature>
<dbReference type="EMBL" id="BMFD01000004">
    <property type="protein sequence ID" value="GGC35977.1"/>
    <property type="molecule type" value="Genomic_DNA"/>
</dbReference>
<dbReference type="InterPro" id="IPR029061">
    <property type="entry name" value="THDP-binding"/>
</dbReference>
<dbReference type="PIRSF" id="PIRSF004983">
    <property type="entry name" value="MenD"/>
    <property type="match status" value="1"/>
</dbReference>
<evidence type="ECO:0000259" key="7">
    <source>
        <dbReference type="Pfam" id="PF02776"/>
    </source>
</evidence>
<dbReference type="SUPFAM" id="SSF52518">
    <property type="entry name" value="Thiamin diphosphate-binding fold (THDP-binding)"/>
    <property type="match status" value="2"/>
</dbReference>
<dbReference type="EC" id="2.2.1.9" evidence="6"/>
<gene>
    <name evidence="6 9" type="primary">menD</name>
    <name evidence="9" type="ORF">GCM10010993_13510</name>
</gene>
<dbReference type="Proteomes" id="UP000635885">
    <property type="component" value="Unassembled WGS sequence"/>
</dbReference>
<comment type="pathway">
    <text evidence="6">Quinol/quinone metabolism; menaquinone biosynthesis.</text>
</comment>
<comment type="cofactor">
    <cofactor evidence="6">
        <name>thiamine diphosphate</name>
        <dbReference type="ChEBI" id="CHEBI:58937"/>
    </cofactor>
    <text evidence="6">Binds 1 thiamine pyrophosphate per subunit.</text>
</comment>
<comment type="function">
    <text evidence="6">Catalyzes the thiamine diphosphate-dependent decarboxylation of 2-oxoglutarate and the subsequent addition of the resulting succinic semialdehyde-thiamine pyrophosphate anion to isochorismate to yield 2-succinyl-5-enolpyruvyl-6-hydroxy-3-cyclohexene-1-carboxylate (SEPHCHC).</text>
</comment>
<comment type="caution">
    <text evidence="9">The sequence shown here is derived from an EMBL/GenBank/DDBJ whole genome shotgun (WGS) entry which is preliminary data.</text>
</comment>
<comment type="similarity">
    <text evidence="6">Belongs to the TPP enzyme family. MenD subfamily.</text>
</comment>
<reference evidence="10" key="1">
    <citation type="journal article" date="2019" name="Int. J. Syst. Evol. Microbiol.">
        <title>The Global Catalogue of Microorganisms (GCM) 10K type strain sequencing project: providing services to taxonomists for standard genome sequencing and annotation.</title>
        <authorList>
            <consortium name="The Broad Institute Genomics Platform"/>
            <consortium name="The Broad Institute Genome Sequencing Center for Infectious Disease"/>
            <person name="Wu L."/>
            <person name="Ma J."/>
        </authorList>
    </citation>
    <scope>NUCLEOTIDE SEQUENCE [LARGE SCALE GENOMIC DNA]</scope>
    <source>
        <strain evidence="10">CGMCC 1.12479</strain>
    </source>
</reference>
<dbReference type="Pfam" id="PF16582">
    <property type="entry name" value="TPP_enzyme_M_2"/>
    <property type="match status" value="1"/>
</dbReference>
<dbReference type="CDD" id="cd02009">
    <property type="entry name" value="TPP_SHCHC_synthase"/>
    <property type="match status" value="1"/>
</dbReference>